<dbReference type="InterPro" id="IPR000524">
    <property type="entry name" value="Tscrpt_reg_HTH_GntR"/>
</dbReference>
<dbReference type="InterPro" id="IPR036390">
    <property type="entry name" value="WH_DNA-bd_sf"/>
</dbReference>
<keyword evidence="1" id="KW-1003">Cell membrane</keyword>
<evidence type="ECO:0000256" key="8">
    <source>
        <dbReference type="ARBA" id="ARBA00023288"/>
    </source>
</evidence>
<dbReference type="PROSITE" id="PS50949">
    <property type="entry name" value="HTH_GNTR"/>
    <property type="match status" value="1"/>
</dbReference>
<keyword evidence="6" id="KW-0564">Palmitate</keyword>
<dbReference type="Proteomes" id="UP001519887">
    <property type="component" value="Unassembled WGS sequence"/>
</dbReference>
<accession>A0ABS7BZA9</accession>
<evidence type="ECO:0000256" key="1">
    <source>
        <dbReference type="ARBA" id="ARBA00022475"/>
    </source>
</evidence>
<feature type="domain" description="HTH gntR-type" evidence="9">
    <location>
        <begin position="6"/>
        <end position="74"/>
    </location>
</feature>
<proteinExistence type="predicted"/>
<dbReference type="SMART" id="SM00345">
    <property type="entry name" value="HTH_GNTR"/>
    <property type="match status" value="1"/>
</dbReference>
<evidence type="ECO:0000256" key="7">
    <source>
        <dbReference type="ARBA" id="ARBA00023163"/>
    </source>
</evidence>
<evidence type="ECO:0000256" key="4">
    <source>
        <dbReference type="ARBA" id="ARBA00023125"/>
    </source>
</evidence>
<keyword evidence="5" id="KW-0472">Membrane</keyword>
<organism evidence="10 11">
    <name type="scientific">Paenibacillus sepulcri</name>
    <dbReference type="NCBI Taxonomy" id="359917"/>
    <lineage>
        <taxon>Bacteria</taxon>
        <taxon>Bacillati</taxon>
        <taxon>Bacillota</taxon>
        <taxon>Bacilli</taxon>
        <taxon>Bacillales</taxon>
        <taxon>Paenibacillaceae</taxon>
        <taxon>Paenibacillus</taxon>
    </lineage>
</organism>
<evidence type="ECO:0000313" key="10">
    <source>
        <dbReference type="EMBL" id="MBW7453988.1"/>
    </source>
</evidence>
<evidence type="ECO:0000256" key="6">
    <source>
        <dbReference type="ARBA" id="ARBA00023139"/>
    </source>
</evidence>
<name>A0ABS7BZA9_9BACL</name>
<evidence type="ECO:0000256" key="5">
    <source>
        <dbReference type="ARBA" id="ARBA00023136"/>
    </source>
</evidence>
<dbReference type="InterPro" id="IPR006059">
    <property type="entry name" value="SBP"/>
</dbReference>
<evidence type="ECO:0000259" key="9">
    <source>
        <dbReference type="PROSITE" id="PS50949"/>
    </source>
</evidence>
<protein>
    <submittedName>
        <fullName evidence="10">Extracellular solute-binding protein</fullName>
    </submittedName>
</protein>
<evidence type="ECO:0000256" key="2">
    <source>
        <dbReference type="ARBA" id="ARBA00022729"/>
    </source>
</evidence>
<dbReference type="Pfam" id="PF13416">
    <property type="entry name" value="SBP_bac_8"/>
    <property type="match status" value="1"/>
</dbReference>
<dbReference type="RefSeq" id="WP_210037902.1">
    <property type="nucleotide sequence ID" value="NZ_JBHLVU010000022.1"/>
</dbReference>
<keyword evidence="3" id="KW-0805">Transcription regulation</keyword>
<dbReference type="SUPFAM" id="SSF53850">
    <property type="entry name" value="Periplasmic binding protein-like II"/>
    <property type="match status" value="1"/>
</dbReference>
<evidence type="ECO:0000313" key="11">
    <source>
        <dbReference type="Proteomes" id="UP001519887"/>
    </source>
</evidence>
<keyword evidence="7" id="KW-0804">Transcription</keyword>
<dbReference type="CDD" id="cd07377">
    <property type="entry name" value="WHTH_GntR"/>
    <property type="match status" value="1"/>
</dbReference>
<keyword evidence="2" id="KW-0732">Signal</keyword>
<keyword evidence="4" id="KW-0238">DNA-binding</keyword>
<dbReference type="EMBL" id="JAHZIK010000140">
    <property type="protein sequence ID" value="MBW7453988.1"/>
    <property type="molecule type" value="Genomic_DNA"/>
</dbReference>
<sequence length="459" mass="51848">MRRENEFRYLTLANILREQIHSGFIKPGEFLLSENELCKHYGMSRTSVRKSLDQLLLEKLIVKKVGQGTIVSPDLVVEASPNKVLRIFTTSPSNFYDLCMPLLIEAFQKSNPNVEVKCMSFSGGDFWDSINTSMDLGLKPDLILVSDRQFGETENLEQFTDLQDKLGGSREAIYPRLWQSFSDSGRLKALPVTFSTVYLAYNPDLFQRYNVTEPSPSWTRDDFLEAAGQLTMDLNGDGINDVYGLSLSSSLSRWPVIALQNGVNFKAIDSTDPILNTLKFLHHLLYKHRSAALSPRNALNSESFTREKAAMVLTTSIELAGWKHQTMPFTPKIAPLPFGKQKQTMLIANVLMLPKNSEEPELALQFLQTAVSPEVQEQLSATTGFISVRKQINEAIWSQPGLESLHIYDDTIENSLFLYEIFEDAHLVDELEAEMTLFWAGMESASELAERMKLILTKP</sequence>
<reference evidence="10 11" key="1">
    <citation type="submission" date="2021-07" db="EMBL/GenBank/DDBJ databases">
        <title>Paenibacillus radiodurans sp. nov., isolated from the southeastern edge of Tengger Desert.</title>
        <authorList>
            <person name="Zhang G."/>
        </authorList>
    </citation>
    <scope>NUCLEOTIDE SEQUENCE [LARGE SCALE GENOMIC DNA]</scope>
    <source>
        <strain evidence="10 11">CCM 7311</strain>
    </source>
</reference>
<comment type="caution">
    <text evidence="10">The sequence shown here is derived from an EMBL/GenBank/DDBJ whole genome shotgun (WGS) entry which is preliminary data.</text>
</comment>
<evidence type="ECO:0000256" key="3">
    <source>
        <dbReference type="ARBA" id="ARBA00023015"/>
    </source>
</evidence>
<dbReference type="Gene3D" id="3.40.190.10">
    <property type="entry name" value="Periplasmic binding protein-like II"/>
    <property type="match status" value="1"/>
</dbReference>
<dbReference type="SUPFAM" id="SSF46785">
    <property type="entry name" value="Winged helix' DNA-binding domain"/>
    <property type="match status" value="1"/>
</dbReference>
<keyword evidence="8" id="KW-0449">Lipoprotein</keyword>
<gene>
    <name evidence="10" type="ORF">K0U00_08050</name>
</gene>
<dbReference type="InterPro" id="IPR036388">
    <property type="entry name" value="WH-like_DNA-bd_sf"/>
</dbReference>
<dbReference type="PANTHER" id="PTHR43649:SF33">
    <property type="entry name" value="POLYGALACTURONAN_RHAMNOGALACTURONAN-BINDING PROTEIN YTCQ"/>
    <property type="match status" value="1"/>
</dbReference>
<keyword evidence="11" id="KW-1185">Reference proteome</keyword>
<dbReference type="Gene3D" id="1.10.10.10">
    <property type="entry name" value="Winged helix-like DNA-binding domain superfamily/Winged helix DNA-binding domain"/>
    <property type="match status" value="1"/>
</dbReference>
<dbReference type="InterPro" id="IPR050490">
    <property type="entry name" value="Bact_solute-bd_prot1"/>
</dbReference>
<dbReference type="PANTHER" id="PTHR43649">
    <property type="entry name" value="ARABINOSE-BINDING PROTEIN-RELATED"/>
    <property type="match status" value="1"/>
</dbReference>
<dbReference type="Pfam" id="PF00392">
    <property type="entry name" value="GntR"/>
    <property type="match status" value="1"/>
</dbReference>